<feature type="transmembrane region" description="Helical" evidence="7">
    <location>
        <begin position="192"/>
        <end position="215"/>
    </location>
</feature>
<comment type="caution">
    <text evidence="9">The sequence shown here is derived from an EMBL/GenBank/DDBJ whole genome shotgun (WGS) entry which is preliminary data.</text>
</comment>
<dbReference type="Gene3D" id="1.20.1250.20">
    <property type="entry name" value="MFS general substrate transporter like domains"/>
    <property type="match status" value="2"/>
</dbReference>
<dbReference type="SUPFAM" id="SSF103473">
    <property type="entry name" value="MFS general substrate transporter"/>
    <property type="match status" value="1"/>
</dbReference>
<evidence type="ECO:0000256" key="2">
    <source>
        <dbReference type="ARBA" id="ARBA00022448"/>
    </source>
</evidence>
<evidence type="ECO:0000313" key="10">
    <source>
        <dbReference type="Proteomes" id="UP001580407"/>
    </source>
</evidence>
<dbReference type="InterPro" id="IPR050189">
    <property type="entry name" value="MFS_Efflux_Transporters"/>
</dbReference>
<evidence type="ECO:0000256" key="1">
    <source>
        <dbReference type="ARBA" id="ARBA00004651"/>
    </source>
</evidence>
<dbReference type="Proteomes" id="UP001580407">
    <property type="component" value="Unassembled WGS sequence"/>
</dbReference>
<keyword evidence="10" id="KW-1185">Reference proteome</keyword>
<feature type="transmembrane region" description="Helical" evidence="7">
    <location>
        <begin position="32"/>
        <end position="51"/>
    </location>
</feature>
<feature type="transmembrane region" description="Helical" evidence="7">
    <location>
        <begin position="348"/>
        <end position="369"/>
    </location>
</feature>
<feature type="domain" description="Major facilitator superfamily (MFS) profile" evidence="8">
    <location>
        <begin position="1"/>
        <end position="373"/>
    </location>
</feature>
<reference evidence="9 10" key="1">
    <citation type="submission" date="2024-09" db="EMBL/GenBank/DDBJ databases">
        <authorList>
            <person name="Ruan L."/>
        </authorList>
    </citation>
    <scope>NUCLEOTIDE SEQUENCE [LARGE SCALE GENOMIC DNA]</scope>
    <source>
        <strain evidence="9 10">D33</strain>
    </source>
</reference>
<sequence>MAAVAFVVGTVELIVGGILELIATDLHISVSAAGQFITIYSIAFALSAPLLMNLTAKMERKTLYLASLGVFLLSNVLVAFSSNYALILSARALSAISGAIIIVLSITLASRLVPPSYSGRAIGIIYMGISGSLVLGVPIGMTIGNAYGWRAPFLFIAGMSAVAIVGISLFLHKSPPEKAVPLRKQLASLKNGKIVSGQLISFLLLMGHLTLYAYLAPYVLSLFPVSSGILSLVYFLFGIAAVTGGGLGGWISDRWGTRRSLIVITACFACSMFMLPLAANISFYLFLAAVMIWSALSWAISPAQQTYLIQNAPEEANIQLSLNSSIMQLGIACGSLIGGVIIETSSVANNFWVGGLLALAALGCAVFSLTRSA</sequence>
<dbReference type="PRINTS" id="PR01035">
    <property type="entry name" value="TCRTETA"/>
</dbReference>
<dbReference type="InterPro" id="IPR001958">
    <property type="entry name" value="Tet-R_TetA/multi-R_MdtG-like"/>
</dbReference>
<keyword evidence="5 7" id="KW-1133">Transmembrane helix</keyword>
<dbReference type="RefSeq" id="WP_375524020.1">
    <property type="nucleotide sequence ID" value="NZ_JBHILM010000003.1"/>
</dbReference>
<organism evidence="9 10">
    <name type="scientific">Paenibacillus terreus</name>
    <dbReference type="NCBI Taxonomy" id="1387834"/>
    <lineage>
        <taxon>Bacteria</taxon>
        <taxon>Bacillati</taxon>
        <taxon>Bacillota</taxon>
        <taxon>Bacilli</taxon>
        <taxon>Bacillales</taxon>
        <taxon>Paenibacillaceae</taxon>
        <taxon>Paenibacillus</taxon>
    </lineage>
</organism>
<dbReference type="InterPro" id="IPR011701">
    <property type="entry name" value="MFS"/>
</dbReference>
<feature type="transmembrane region" description="Helical" evidence="7">
    <location>
        <begin position="227"/>
        <end position="248"/>
    </location>
</feature>
<feature type="transmembrane region" description="Helical" evidence="7">
    <location>
        <begin position="125"/>
        <end position="147"/>
    </location>
</feature>
<dbReference type="EMBL" id="JBHILM010000003">
    <property type="protein sequence ID" value="MFB5680103.1"/>
    <property type="molecule type" value="Genomic_DNA"/>
</dbReference>
<evidence type="ECO:0000256" key="6">
    <source>
        <dbReference type="ARBA" id="ARBA00023136"/>
    </source>
</evidence>
<evidence type="ECO:0000256" key="7">
    <source>
        <dbReference type="SAM" id="Phobius"/>
    </source>
</evidence>
<keyword evidence="6 7" id="KW-0472">Membrane</keyword>
<protein>
    <submittedName>
        <fullName evidence="9">MFS transporter</fullName>
    </submittedName>
</protein>
<dbReference type="CDD" id="cd17324">
    <property type="entry name" value="MFS_NepI_like"/>
    <property type="match status" value="1"/>
</dbReference>
<dbReference type="InterPro" id="IPR020846">
    <property type="entry name" value="MFS_dom"/>
</dbReference>
<keyword evidence="2" id="KW-0813">Transport</keyword>
<dbReference type="PANTHER" id="PTHR43124">
    <property type="entry name" value="PURINE EFFLUX PUMP PBUE"/>
    <property type="match status" value="1"/>
</dbReference>
<feature type="transmembrane region" description="Helical" evidence="7">
    <location>
        <begin position="92"/>
        <end position="113"/>
    </location>
</feature>
<dbReference type="Pfam" id="PF07690">
    <property type="entry name" value="MFS_1"/>
    <property type="match status" value="1"/>
</dbReference>
<feature type="transmembrane region" description="Helical" evidence="7">
    <location>
        <begin position="320"/>
        <end position="342"/>
    </location>
</feature>
<keyword evidence="3" id="KW-1003">Cell membrane</keyword>
<feature type="transmembrane region" description="Helical" evidence="7">
    <location>
        <begin position="153"/>
        <end position="171"/>
    </location>
</feature>
<dbReference type="PANTHER" id="PTHR43124:SF10">
    <property type="entry name" value="PURINE EFFLUX PUMP PBUE"/>
    <property type="match status" value="1"/>
</dbReference>
<evidence type="ECO:0000256" key="5">
    <source>
        <dbReference type="ARBA" id="ARBA00022989"/>
    </source>
</evidence>
<dbReference type="InterPro" id="IPR036259">
    <property type="entry name" value="MFS_trans_sf"/>
</dbReference>
<feature type="transmembrane region" description="Helical" evidence="7">
    <location>
        <begin position="260"/>
        <end position="277"/>
    </location>
</feature>
<dbReference type="PROSITE" id="PS50850">
    <property type="entry name" value="MFS"/>
    <property type="match status" value="1"/>
</dbReference>
<keyword evidence="4 7" id="KW-0812">Transmembrane</keyword>
<evidence type="ECO:0000256" key="4">
    <source>
        <dbReference type="ARBA" id="ARBA00022692"/>
    </source>
</evidence>
<proteinExistence type="predicted"/>
<evidence type="ECO:0000313" key="9">
    <source>
        <dbReference type="EMBL" id="MFB5680103.1"/>
    </source>
</evidence>
<feature type="transmembrane region" description="Helical" evidence="7">
    <location>
        <begin position="63"/>
        <end position="86"/>
    </location>
</feature>
<feature type="transmembrane region" description="Helical" evidence="7">
    <location>
        <begin position="283"/>
        <end position="300"/>
    </location>
</feature>
<comment type="subcellular location">
    <subcellularLocation>
        <location evidence="1">Cell membrane</location>
        <topology evidence="1">Multi-pass membrane protein</topology>
    </subcellularLocation>
</comment>
<name>A0ABV5B349_9BACL</name>
<gene>
    <name evidence="9" type="ORF">ACE3NQ_04090</name>
</gene>
<evidence type="ECO:0000256" key="3">
    <source>
        <dbReference type="ARBA" id="ARBA00022475"/>
    </source>
</evidence>
<accession>A0ABV5B349</accession>
<evidence type="ECO:0000259" key="8">
    <source>
        <dbReference type="PROSITE" id="PS50850"/>
    </source>
</evidence>